<dbReference type="Proteomes" id="UP000199400">
    <property type="component" value="Unassembled WGS sequence"/>
</dbReference>
<keyword evidence="2" id="KW-1133">Transmembrane helix</keyword>
<feature type="compositionally biased region" description="Basic and acidic residues" evidence="1">
    <location>
        <begin position="795"/>
        <end position="815"/>
    </location>
</feature>
<dbReference type="InterPro" id="IPR052964">
    <property type="entry name" value="Sporulation_signal_mat"/>
</dbReference>
<dbReference type="AlphaFoldDB" id="A0A1I1WY71"/>
<feature type="transmembrane region" description="Helical" evidence="2">
    <location>
        <begin position="239"/>
        <end position="258"/>
    </location>
</feature>
<dbReference type="RefSeq" id="WP_170135844.1">
    <property type="nucleotide sequence ID" value="NZ_FOMX01000007.1"/>
</dbReference>
<feature type="transmembrane region" description="Helical" evidence="2">
    <location>
        <begin position="433"/>
        <end position="451"/>
    </location>
</feature>
<accession>A0A1I1WY71</accession>
<evidence type="ECO:0008006" key="5">
    <source>
        <dbReference type="Google" id="ProtNLM"/>
    </source>
</evidence>
<organism evidence="3 4">
    <name type="scientific">Nannocystis exedens</name>
    <dbReference type="NCBI Taxonomy" id="54"/>
    <lineage>
        <taxon>Bacteria</taxon>
        <taxon>Pseudomonadati</taxon>
        <taxon>Myxococcota</taxon>
        <taxon>Polyangia</taxon>
        <taxon>Nannocystales</taxon>
        <taxon>Nannocystaceae</taxon>
        <taxon>Nannocystis</taxon>
    </lineage>
</organism>
<feature type="transmembrane region" description="Helical" evidence="2">
    <location>
        <begin position="541"/>
        <end position="563"/>
    </location>
</feature>
<keyword evidence="4" id="KW-1185">Reference proteome</keyword>
<dbReference type="PANTHER" id="PTHR39535">
    <property type="entry name" value="SPORULATION-DELAYING PROTEIN SDPB"/>
    <property type="match status" value="1"/>
</dbReference>
<keyword evidence="2" id="KW-0472">Membrane</keyword>
<proteinExistence type="predicted"/>
<dbReference type="EMBL" id="FOMX01000007">
    <property type="protein sequence ID" value="SFE00012.1"/>
    <property type="molecule type" value="Genomic_DNA"/>
</dbReference>
<evidence type="ECO:0000256" key="2">
    <source>
        <dbReference type="SAM" id="Phobius"/>
    </source>
</evidence>
<feature type="transmembrane region" description="Helical" evidence="2">
    <location>
        <begin position="379"/>
        <end position="407"/>
    </location>
</feature>
<evidence type="ECO:0000256" key="1">
    <source>
        <dbReference type="SAM" id="MobiDB-lite"/>
    </source>
</evidence>
<keyword evidence="2" id="KW-0812">Transmembrane</keyword>
<gene>
    <name evidence="3" type="ORF">SAMN02745121_02607</name>
</gene>
<reference evidence="4" key="1">
    <citation type="submission" date="2016-10" db="EMBL/GenBank/DDBJ databases">
        <authorList>
            <person name="Varghese N."/>
            <person name="Submissions S."/>
        </authorList>
    </citation>
    <scope>NUCLEOTIDE SEQUENCE [LARGE SCALE GENOMIC DNA]</scope>
    <source>
        <strain evidence="4">ATCC 25963</strain>
    </source>
</reference>
<feature type="transmembrane region" description="Helical" evidence="2">
    <location>
        <begin position="518"/>
        <end position="535"/>
    </location>
</feature>
<feature type="transmembrane region" description="Helical" evidence="2">
    <location>
        <begin position="138"/>
        <end position="167"/>
    </location>
</feature>
<protein>
    <recommendedName>
        <fullName evidence="5">HTTM domain-containing protein</fullName>
    </recommendedName>
</protein>
<evidence type="ECO:0000313" key="4">
    <source>
        <dbReference type="Proteomes" id="UP000199400"/>
    </source>
</evidence>
<evidence type="ECO:0000313" key="3">
    <source>
        <dbReference type="EMBL" id="SFE00012.1"/>
    </source>
</evidence>
<feature type="transmembrane region" description="Helical" evidence="2">
    <location>
        <begin position="20"/>
        <end position="36"/>
    </location>
</feature>
<dbReference type="STRING" id="54.SAMN02745121_02607"/>
<feature type="transmembrane region" description="Helical" evidence="2">
    <location>
        <begin position="347"/>
        <end position="367"/>
    </location>
</feature>
<sequence>MLAPEALDFSRVPPELGSHVGWLCLAVVVATLAWAATRMESVRRSLLALEDPRMFATLRIGTALMTIQCFWNLKPYWRMLWSDEGLYDLDEARSRFGSSALMGWTPEDGFLDSWAVLKYLWGKHSLFYFWSSPDGVEWVMYATFGVLLLYAFGVLSRLTGVLSWLLVCSIYNHNGLYLEGTDTVYRTLWWVLIFARTGDAWSVDNWVRCKLLRRAGKLQEVGEPAQPGKQPVYRLVPSWPRYLIMAQLVAIYTATGIVKTGNVWVQGDALYYALNMDHFYRFEEWTQQVSAIFGTNLFRLMTWVTRWWEEHFAIAMLGAILGFQLRHRDQPWFVAHDRPWRRWLGRVALLLGYFALYRISVLAYPYVGELPKNQPEQAAAIVSAGILRVHIAMGVVVPLLVAGWFLLGRWPLRVRGWTIDQAFVQRWLLGRRLWLGLGVVFHGFLILFMNIGMFPFIMLMVYVAWLRGEEIAAALHWLWRQARRTGLRRILPAGSERWFGPAQRPEDLPARGAKIPDAIVVVLGLLLLAIVYKRIGGDREVGYLVYGWLGLVAAVALVFRLFGRRLRHVFKGMSEGPHSAAPGGAPGLAGGALYRAIALGFMTWHFCAVGLSLFPGSNIFSQWRSAARGVFGSYLSVTGTSQSWNMFAPNPPRANTFMKTVVVLPDGTRWDIGYNSYSYRPFPWIWNDRMRKMHRRMIGKGKSYLRPWSFFVCRNWFIEYGTPAAKVETWRITTRIPTPEQVATKGWYRPKDLKPTFELLETHSCLKNGQLPAFMKQRYGVELDAADLRELEAAREKQARQAEQRRRSWASRRDWGGSPQPRAASVNAPGTSPPAASEPPPEPARGAEDEGGGDGE</sequence>
<dbReference type="PANTHER" id="PTHR39535:SF2">
    <property type="entry name" value="HTTM DOMAIN-CONTAINING PROTEIN"/>
    <property type="match status" value="1"/>
</dbReference>
<name>A0A1I1WY71_9BACT</name>
<feature type="region of interest" description="Disordered" evidence="1">
    <location>
        <begin position="795"/>
        <end position="856"/>
    </location>
</feature>